<accession>A0A8E2JZJ7</accession>
<evidence type="ECO:0000256" key="1">
    <source>
        <dbReference type="ARBA" id="ARBA00022737"/>
    </source>
</evidence>
<protein>
    <submittedName>
        <fullName evidence="4">Ankyrin</fullName>
    </submittedName>
</protein>
<keyword evidence="1" id="KW-0677">Repeat</keyword>
<dbReference type="InterPro" id="IPR002110">
    <property type="entry name" value="Ankyrin_rpt"/>
</dbReference>
<dbReference type="OrthoDB" id="4772757at2759"/>
<dbReference type="Pfam" id="PF12796">
    <property type="entry name" value="Ank_2"/>
    <property type="match status" value="1"/>
</dbReference>
<keyword evidence="5" id="KW-1185">Reference proteome</keyword>
<dbReference type="SUPFAM" id="SSF48403">
    <property type="entry name" value="Ankyrin repeat"/>
    <property type="match status" value="1"/>
</dbReference>
<feature type="repeat" description="ANK" evidence="3">
    <location>
        <begin position="335"/>
        <end position="367"/>
    </location>
</feature>
<evidence type="ECO:0000256" key="3">
    <source>
        <dbReference type="PROSITE-ProRule" id="PRU00023"/>
    </source>
</evidence>
<gene>
    <name evidence="4" type="ORF">AOQ84DRAFT_172198</name>
</gene>
<dbReference type="PROSITE" id="PS50088">
    <property type="entry name" value="ANK_REPEAT"/>
    <property type="match status" value="3"/>
</dbReference>
<feature type="repeat" description="ANK" evidence="3">
    <location>
        <begin position="303"/>
        <end position="335"/>
    </location>
</feature>
<dbReference type="Gene3D" id="1.25.40.20">
    <property type="entry name" value="Ankyrin repeat-containing domain"/>
    <property type="match status" value="2"/>
</dbReference>
<dbReference type="Pfam" id="PF00023">
    <property type="entry name" value="Ank"/>
    <property type="match status" value="1"/>
</dbReference>
<evidence type="ECO:0000256" key="2">
    <source>
        <dbReference type="ARBA" id="ARBA00023043"/>
    </source>
</evidence>
<evidence type="ECO:0000313" key="5">
    <source>
        <dbReference type="Proteomes" id="UP000250140"/>
    </source>
</evidence>
<feature type="repeat" description="ANK" evidence="3">
    <location>
        <begin position="272"/>
        <end position="304"/>
    </location>
</feature>
<reference evidence="4 5" key="1">
    <citation type="journal article" date="2016" name="Nat. Commun.">
        <title>Ectomycorrhizal ecology is imprinted in the genome of the dominant symbiotic fungus Cenococcum geophilum.</title>
        <authorList>
            <consortium name="DOE Joint Genome Institute"/>
            <person name="Peter M."/>
            <person name="Kohler A."/>
            <person name="Ohm R.A."/>
            <person name="Kuo A."/>
            <person name="Krutzmann J."/>
            <person name="Morin E."/>
            <person name="Arend M."/>
            <person name="Barry K.W."/>
            <person name="Binder M."/>
            <person name="Choi C."/>
            <person name="Clum A."/>
            <person name="Copeland A."/>
            <person name="Grisel N."/>
            <person name="Haridas S."/>
            <person name="Kipfer T."/>
            <person name="LaButti K."/>
            <person name="Lindquist E."/>
            <person name="Lipzen A."/>
            <person name="Maire R."/>
            <person name="Meier B."/>
            <person name="Mihaltcheva S."/>
            <person name="Molinier V."/>
            <person name="Murat C."/>
            <person name="Poggeler S."/>
            <person name="Quandt C.A."/>
            <person name="Sperisen C."/>
            <person name="Tritt A."/>
            <person name="Tisserant E."/>
            <person name="Crous P.W."/>
            <person name="Henrissat B."/>
            <person name="Nehls U."/>
            <person name="Egli S."/>
            <person name="Spatafora J.W."/>
            <person name="Grigoriev I.V."/>
            <person name="Martin F.M."/>
        </authorList>
    </citation>
    <scope>NUCLEOTIDE SEQUENCE [LARGE SCALE GENOMIC DNA]</scope>
    <source>
        <strain evidence="4 5">CBS 207.34</strain>
    </source>
</reference>
<dbReference type="InterPro" id="IPR036770">
    <property type="entry name" value="Ankyrin_rpt-contain_sf"/>
</dbReference>
<sequence length="420" mass="46017">MTRYLIAKITKSGIRSPFLLTINRTIESLMENVEFPSQELRDRYTHALCTAAVDYLSADLVHTVYDFKPVLVVPDDLQKSASHDLTAAAIAGNLSLARRGLENGADVNKASMYFGLPLIAAICAGHKDVVLLLLERGASTIYSNEFRHIDESKHHQALRAKNNNYGLAMNSYGFNNIFNIAILSDHPDILQTLAGNSHRDETTRSALTLNCLETAARYGSLKVMKMILDAGVDGVTDEARPVGITVSCAAMDGHLEAVRLLLARGIGRNRRHLENALYHAAKGGYDRLVRLLLDHGAGVRSYSGERAVLKATKRGHTHVLRMLLDAGVDLAKADFGIHLLVTAAREGNESVVRLLIERGVNKDGRDGIHSPLRNAIECKQHGVAKLLSDLGAKEIDPMDGSPVISSSVTYYYPSEIYREL</sequence>
<dbReference type="Proteomes" id="UP000250140">
    <property type="component" value="Unassembled WGS sequence"/>
</dbReference>
<dbReference type="PANTHER" id="PTHR24198">
    <property type="entry name" value="ANKYRIN REPEAT AND PROTEIN KINASE DOMAIN-CONTAINING PROTEIN"/>
    <property type="match status" value="1"/>
</dbReference>
<dbReference type="SMART" id="SM00248">
    <property type="entry name" value="ANK"/>
    <property type="match status" value="8"/>
</dbReference>
<organism evidence="4 5">
    <name type="scientific">Glonium stellatum</name>
    <dbReference type="NCBI Taxonomy" id="574774"/>
    <lineage>
        <taxon>Eukaryota</taxon>
        <taxon>Fungi</taxon>
        <taxon>Dikarya</taxon>
        <taxon>Ascomycota</taxon>
        <taxon>Pezizomycotina</taxon>
        <taxon>Dothideomycetes</taxon>
        <taxon>Pleosporomycetidae</taxon>
        <taxon>Gloniales</taxon>
        <taxon>Gloniaceae</taxon>
        <taxon>Glonium</taxon>
    </lineage>
</organism>
<dbReference type="EMBL" id="KV748504">
    <property type="protein sequence ID" value="OCL14959.1"/>
    <property type="molecule type" value="Genomic_DNA"/>
</dbReference>
<keyword evidence="2 3" id="KW-0040">ANK repeat</keyword>
<name>A0A8E2JZJ7_9PEZI</name>
<dbReference type="AlphaFoldDB" id="A0A8E2JZJ7"/>
<dbReference type="PANTHER" id="PTHR24198:SF165">
    <property type="entry name" value="ANKYRIN REPEAT-CONTAINING PROTEIN-RELATED"/>
    <property type="match status" value="1"/>
</dbReference>
<evidence type="ECO:0000313" key="4">
    <source>
        <dbReference type="EMBL" id="OCL14959.1"/>
    </source>
</evidence>
<proteinExistence type="predicted"/>